<dbReference type="RefSeq" id="WP_117528328.1">
    <property type="nucleotide sequence ID" value="NZ_JAQENQ010000007.1"/>
</dbReference>
<evidence type="ECO:0000256" key="5">
    <source>
        <dbReference type="ARBA" id="ARBA00022989"/>
    </source>
</evidence>
<feature type="transmembrane region" description="Helical" evidence="8">
    <location>
        <begin position="306"/>
        <end position="331"/>
    </location>
</feature>
<dbReference type="PANTHER" id="PTHR13285">
    <property type="entry name" value="ACYLTRANSFERASE"/>
    <property type="match status" value="1"/>
</dbReference>
<evidence type="ECO:0000256" key="4">
    <source>
        <dbReference type="ARBA" id="ARBA00022692"/>
    </source>
</evidence>
<evidence type="ECO:0000313" key="10">
    <source>
        <dbReference type="Proteomes" id="UP000260773"/>
    </source>
</evidence>
<feature type="transmembrane region" description="Helical" evidence="8">
    <location>
        <begin position="112"/>
        <end position="133"/>
    </location>
</feature>
<dbReference type="InterPro" id="IPR028362">
    <property type="entry name" value="AlgI"/>
</dbReference>
<keyword evidence="3 7" id="KW-1003">Cell membrane</keyword>
<feature type="transmembrane region" description="Helical" evidence="8">
    <location>
        <begin position="404"/>
        <end position="422"/>
    </location>
</feature>
<dbReference type="AlphaFoldDB" id="A0A3E2TN72"/>
<dbReference type="PIRSF" id="PIRSF016636">
    <property type="entry name" value="AlgI_DltB"/>
    <property type="match status" value="1"/>
</dbReference>
<dbReference type="Pfam" id="PF03062">
    <property type="entry name" value="MBOAT"/>
    <property type="match status" value="1"/>
</dbReference>
<evidence type="ECO:0000256" key="7">
    <source>
        <dbReference type="PIRNR" id="PIRNR016636"/>
    </source>
</evidence>
<keyword evidence="7" id="KW-0012">Acyltransferase</keyword>
<keyword evidence="6 7" id="KW-0472">Membrane</keyword>
<evidence type="ECO:0000256" key="3">
    <source>
        <dbReference type="ARBA" id="ARBA00022475"/>
    </source>
</evidence>
<accession>A0A3E2TN72</accession>
<dbReference type="GO" id="GO:0042121">
    <property type="term" value="P:alginic acid biosynthetic process"/>
    <property type="evidence" value="ECO:0007669"/>
    <property type="project" value="InterPro"/>
</dbReference>
<dbReference type="PIRSF" id="PIRSF500217">
    <property type="entry name" value="AlgI"/>
    <property type="match status" value="1"/>
</dbReference>
<dbReference type="EMBL" id="QVEP01000017">
    <property type="protein sequence ID" value="RGB79846.1"/>
    <property type="molecule type" value="Genomic_DNA"/>
</dbReference>
<dbReference type="GO" id="GO:0005886">
    <property type="term" value="C:plasma membrane"/>
    <property type="evidence" value="ECO:0007669"/>
    <property type="project" value="UniProtKB-SubCell"/>
</dbReference>
<protein>
    <submittedName>
        <fullName evidence="9">MBOAT family protein</fullName>
    </submittedName>
</protein>
<evidence type="ECO:0000256" key="2">
    <source>
        <dbReference type="ARBA" id="ARBA00010323"/>
    </source>
</evidence>
<dbReference type="InterPro" id="IPR024194">
    <property type="entry name" value="Ac/AlaTfrase_AlgI/DltB"/>
</dbReference>
<evidence type="ECO:0000313" key="9">
    <source>
        <dbReference type="EMBL" id="RGB79846.1"/>
    </source>
</evidence>
<dbReference type="GO" id="GO:0016746">
    <property type="term" value="F:acyltransferase activity"/>
    <property type="evidence" value="ECO:0007669"/>
    <property type="project" value="UniProtKB-KW"/>
</dbReference>
<name>A0A3E2TN72_9FIRM</name>
<organism evidence="9 10">
    <name type="scientific">Coprococcus catus</name>
    <dbReference type="NCBI Taxonomy" id="116085"/>
    <lineage>
        <taxon>Bacteria</taxon>
        <taxon>Bacillati</taxon>
        <taxon>Bacillota</taxon>
        <taxon>Clostridia</taxon>
        <taxon>Lachnospirales</taxon>
        <taxon>Lachnospiraceae</taxon>
        <taxon>Coprococcus</taxon>
    </lineage>
</organism>
<evidence type="ECO:0000256" key="6">
    <source>
        <dbReference type="ARBA" id="ARBA00023136"/>
    </source>
</evidence>
<sequence length="461" mass="52985">MVFSSLNFLLIFLPIVLLLHSVLPFKYKNIVLLAASIIFYAWGEPVYVILMILSIGFNYMSGLVLGELEDPHMRKRQLIFAVAVNLLLLGFFKYAGFLVSMINAILPLKIEFRSLALPVGISFYTFQALSYVIDVYRKKVKPQENLLNFAVYITMFPQLVAGPIVKYSDIELQLSNRKISRAKFGQGIERLLFGLSKKVLLANNLGLLYETIQASGSRSIMTSWLGIFAYTLQIYFDFSGYSDMAIGMGKMLGFTFPENFNFPYISDSITEFWRRWHMTLSGWFREYVYIPLGGNRVSMPRHILNLLIVWVLTGFWHGAAWNFILWGLYYGILLILEKYIFASLLKKLPKAARHIYTMLLVMFGWVLFSNTDFGSMRTYVGTLFGIGTKGFLDLAFFYYIRNNLIILIMGVLCATPLIRNYIVRCSRKKPEVTSAVLLLLGILSIAFLVYGTYNPFLYFRF</sequence>
<dbReference type="InterPro" id="IPR004299">
    <property type="entry name" value="MBOAT_fam"/>
</dbReference>
<feature type="transmembrane region" description="Helical" evidence="8">
    <location>
        <begin position="220"/>
        <end position="238"/>
    </location>
</feature>
<dbReference type="PANTHER" id="PTHR13285:SF18">
    <property type="entry name" value="PROTEIN-CYSTEINE N-PALMITOYLTRANSFERASE RASP"/>
    <property type="match status" value="1"/>
</dbReference>
<comment type="caution">
    <text evidence="9">The sequence shown here is derived from an EMBL/GenBank/DDBJ whole genome shotgun (WGS) entry which is preliminary data.</text>
</comment>
<feature type="transmembrane region" description="Helical" evidence="8">
    <location>
        <begin position="145"/>
        <end position="165"/>
    </location>
</feature>
<dbReference type="InterPro" id="IPR051085">
    <property type="entry name" value="MB_O-acyltransferase"/>
</dbReference>
<keyword evidence="7" id="KW-0808">Transferase</keyword>
<evidence type="ECO:0000256" key="8">
    <source>
        <dbReference type="SAM" id="Phobius"/>
    </source>
</evidence>
<dbReference type="Proteomes" id="UP000260773">
    <property type="component" value="Unassembled WGS sequence"/>
</dbReference>
<keyword evidence="5 8" id="KW-1133">Transmembrane helix</keyword>
<feature type="transmembrane region" description="Helical" evidence="8">
    <location>
        <begin position="351"/>
        <end position="368"/>
    </location>
</feature>
<gene>
    <name evidence="9" type="ORF">DW070_08470</name>
</gene>
<keyword evidence="4 8" id="KW-0812">Transmembrane</keyword>
<proteinExistence type="inferred from homology"/>
<feature type="transmembrane region" description="Helical" evidence="8">
    <location>
        <begin position="78"/>
        <end position="106"/>
    </location>
</feature>
<feature type="transmembrane region" description="Helical" evidence="8">
    <location>
        <begin position="48"/>
        <end position="66"/>
    </location>
</feature>
<feature type="transmembrane region" description="Helical" evidence="8">
    <location>
        <begin position="434"/>
        <end position="453"/>
    </location>
</feature>
<reference evidence="9 10" key="1">
    <citation type="submission" date="2018-08" db="EMBL/GenBank/DDBJ databases">
        <title>A genome reference for cultivated species of the human gut microbiota.</title>
        <authorList>
            <person name="Zou Y."/>
            <person name="Xue W."/>
            <person name="Luo G."/>
        </authorList>
    </citation>
    <scope>NUCLEOTIDE SEQUENCE [LARGE SCALE GENOMIC DNA]</scope>
    <source>
        <strain evidence="9 10">AF45-17</strain>
    </source>
</reference>
<comment type="subcellular location">
    <subcellularLocation>
        <location evidence="1">Cell membrane</location>
        <topology evidence="1">Multi-pass membrane protein</topology>
    </subcellularLocation>
</comment>
<comment type="similarity">
    <text evidence="2 7">Belongs to the membrane-bound acyltransferase family.</text>
</comment>
<evidence type="ECO:0000256" key="1">
    <source>
        <dbReference type="ARBA" id="ARBA00004651"/>
    </source>
</evidence>